<dbReference type="InterPro" id="IPR043168">
    <property type="entry name" value="DegV_C"/>
</dbReference>
<proteinExistence type="predicted"/>
<dbReference type="PANTHER" id="PTHR33434">
    <property type="entry name" value="DEGV DOMAIN-CONTAINING PROTEIN DR_1986-RELATED"/>
    <property type="match status" value="1"/>
</dbReference>
<dbReference type="InterPro" id="IPR003797">
    <property type="entry name" value="DegV"/>
</dbReference>
<comment type="caution">
    <text evidence="2">The sequence shown here is derived from an EMBL/GenBank/DDBJ whole genome shotgun (WGS) entry which is preliminary data.</text>
</comment>
<dbReference type="PANTHER" id="PTHR33434:SF2">
    <property type="entry name" value="FATTY ACID-BINDING PROTEIN TM_1468"/>
    <property type="match status" value="1"/>
</dbReference>
<organism evidence="2 3">
    <name type="scientific">Sulfobacillus benefaciens</name>
    <dbReference type="NCBI Taxonomy" id="453960"/>
    <lineage>
        <taxon>Bacteria</taxon>
        <taxon>Bacillati</taxon>
        <taxon>Bacillota</taxon>
        <taxon>Clostridia</taxon>
        <taxon>Eubacteriales</taxon>
        <taxon>Clostridiales Family XVII. Incertae Sedis</taxon>
        <taxon>Sulfobacillus</taxon>
    </lineage>
</organism>
<dbReference type="InterPro" id="IPR050270">
    <property type="entry name" value="DegV_domain_contain"/>
</dbReference>
<name>A0A2T2XJG6_9FIRM</name>
<evidence type="ECO:0000313" key="3">
    <source>
        <dbReference type="Proteomes" id="UP000242972"/>
    </source>
</evidence>
<dbReference type="GO" id="GO:0008289">
    <property type="term" value="F:lipid binding"/>
    <property type="evidence" value="ECO:0007669"/>
    <property type="project" value="UniProtKB-KW"/>
</dbReference>
<dbReference type="AlphaFoldDB" id="A0A2T2XJG6"/>
<protein>
    <submittedName>
        <fullName evidence="2">DegV family protein</fullName>
    </submittedName>
</protein>
<dbReference type="EMBL" id="PXYW01000007">
    <property type="protein sequence ID" value="PSR34636.1"/>
    <property type="molecule type" value="Genomic_DNA"/>
</dbReference>
<sequence>MSVAIVTDSTADLNQALLTAYQIATVPLSVAIGDTYYLDRVELTPTQFMDQLTHTREPVRTAAPAPGAFATVYRELLDQEGVDAIVSIHLSGGLSFTVRAAQAGARLVNGNIAVIDSQNASVGCGLLVWWAARQAKRGATQAEIVSEINALVPKIQLLFAPVTLEYLARGGRIGQAARLIGTMLDMKPILEVDHGIIKAAKKVRGVRHIIPAMLQLFGERIAEGSDCLLALASTTPVPELDQLSQALSQNYHIVDELRAEAGPVIGAHAGPGAFGAILCPLQAQEVVQWTQDER</sequence>
<gene>
    <name evidence="2" type="ORF">C7B46_04150</name>
</gene>
<reference evidence="2 3" key="1">
    <citation type="journal article" date="2014" name="BMC Genomics">
        <title>Comparison of environmental and isolate Sulfobacillus genomes reveals diverse carbon, sulfur, nitrogen, and hydrogen metabolisms.</title>
        <authorList>
            <person name="Justice N.B."/>
            <person name="Norman A."/>
            <person name="Brown C.T."/>
            <person name="Singh A."/>
            <person name="Thomas B.C."/>
            <person name="Banfield J.F."/>
        </authorList>
    </citation>
    <scope>NUCLEOTIDE SEQUENCE [LARGE SCALE GENOMIC DNA]</scope>
    <source>
        <strain evidence="2">AMDSBA4</strain>
    </source>
</reference>
<dbReference type="SUPFAM" id="SSF82549">
    <property type="entry name" value="DAK1/DegV-like"/>
    <property type="match status" value="1"/>
</dbReference>
<dbReference type="Gene3D" id="3.30.1180.10">
    <property type="match status" value="1"/>
</dbReference>
<dbReference type="Gene3D" id="3.40.50.10170">
    <property type="match status" value="1"/>
</dbReference>
<dbReference type="Pfam" id="PF02645">
    <property type="entry name" value="DegV"/>
    <property type="match status" value="1"/>
</dbReference>
<dbReference type="NCBIfam" id="TIGR00762">
    <property type="entry name" value="DegV"/>
    <property type="match status" value="1"/>
</dbReference>
<dbReference type="Proteomes" id="UP000242972">
    <property type="component" value="Unassembled WGS sequence"/>
</dbReference>
<keyword evidence="1" id="KW-0446">Lipid-binding</keyword>
<evidence type="ECO:0000256" key="1">
    <source>
        <dbReference type="ARBA" id="ARBA00023121"/>
    </source>
</evidence>
<evidence type="ECO:0000313" key="2">
    <source>
        <dbReference type="EMBL" id="PSR34636.1"/>
    </source>
</evidence>
<accession>A0A2T2XJG6</accession>
<dbReference type="PROSITE" id="PS51482">
    <property type="entry name" value="DEGV"/>
    <property type="match status" value="1"/>
</dbReference>